<dbReference type="InterPro" id="IPR006665">
    <property type="entry name" value="OmpA-like"/>
</dbReference>
<feature type="domain" description="OmpA-like" evidence="6">
    <location>
        <begin position="167"/>
        <end position="284"/>
    </location>
</feature>
<dbReference type="PROSITE" id="PS51123">
    <property type="entry name" value="OMPA_2"/>
    <property type="match status" value="1"/>
</dbReference>
<dbReference type="RefSeq" id="WP_144278946.1">
    <property type="nucleotide sequence ID" value="NZ_CP041730.1"/>
</dbReference>
<accession>A0A516SHB1</accession>
<dbReference type="GO" id="GO:0009279">
    <property type="term" value="C:cell outer membrane"/>
    <property type="evidence" value="ECO:0007669"/>
    <property type="project" value="UniProtKB-SubCell"/>
</dbReference>
<dbReference type="AlphaFoldDB" id="A0A516SHB1"/>
<dbReference type="InterPro" id="IPR006664">
    <property type="entry name" value="OMP_bac"/>
</dbReference>
<keyword evidence="8" id="KW-1185">Reference proteome</keyword>
<evidence type="ECO:0000313" key="7">
    <source>
        <dbReference type="EMBL" id="QDQ27553.1"/>
    </source>
</evidence>
<feature type="coiled-coil region" evidence="4">
    <location>
        <begin position="124"/>
        <end position="165"/>
    </location>
</feature>
<sequence length="290" mass="31998">MYPRLLLHPLSLCAVLALAACQSTPPRHVGLEDARTAYLLASKDPTIAQKAQLELEKARAALAQADERWAKDHDVKEVDHLAYLARQRVAIANEAFLRREGEARVKEAGVERESTRADARAEEARQAKEQAAIATRQASLAEQRADQATAQALNLQAVLQELQAQQTARGMVLTLGDVLFDVGRNKLLPGAERTLDRLAEVMLKFPERRLLVEGFTDSSGSDSSNQALSERRTQAVRAALIDRGMLAERIDVRGYGKAYPVADNATAAGRQQNRRVEILISDEQGQFKVR</sequence>
<proteinExistence type="predicted"/>
<evidence type="ECO:0000256" key="2">
    <source>
        <dbReference type="ARBA" id="ARBA00023136"/>
    </source>
</evidence>
<evidence type="ECO:0000259" key="6">
    <source>
        <dbReference type="PROSITE" id="PS51123"/>
    </source>
</evidence>
<reference evidence="8" key="1">
    <citation type="submission" date="2019-07" db="EMBL/GenBank/DDBJ databases">
        <title>Chitinimonas sp. nov., isolated from Ny-Alesund, arctica soil.</title>
        <authorList>
            <person name="Xu Q."/>
            <person name="Peng F."/>
        </authorList>
    </citation>
    <scope>NUCLEOTIDE SEQUENCE [LARGE SCALE GENOMIC DNA]</scope>
    <source>
        <strain evidence="8">R3-44</strain>
    </source>
</reference>
<dbReference type="PROSITE" id="PS51257">
    <property type="entry name" value="PROKAR_LIPOPROTEIN"/>
    <property type="match status" value="1"/>
</dbReference>
<evidence type="ECO:0000256" key="1">
    <source>
        <dbReference type="ARBA" id="ARBA00004442"/>
    </source>
</evidence>
<dbReference type="OrthoDB" id="5166631at2"/>
<evidence type="ECO:0000313" key="8">
    <source>
        <dbReference type="Proteomes" id="UP000317550"/>
    </source>
</evidence>
<keyword evidence="4" id="KW-0175">Coiled coil</keyword>
<dbReference type="SUPFAM" id="SSF103088">
    <property type="entry name" value="OmpA-like"/>
    <property type="match status" value="1"/>
</dbReference>
<feature type="signal peptide" evidence="5">
    <location>
        <begin position="1"/>
        <end position="19"/>
    </location>
</feature>
<comment type="subcellular location">
    <subcellularLocation>
        <location evidence="1">Cell outer membrane</location>
    </subcellularLocation>
</comment>
<dbReference type="InterPro" id="IPR025511">
    <property type="entry name" value="DUF4398"/>
</dbReference>
<dbReference type="InterPro" id="IPR050330">
    <property type="entry name" value="Bact_OuterMem_StrucFunc"/>
</dbReference>
<organism evidence="7 8">
    <name type="scientific">Chitinimonas arctica</name>
    <dbReference type="NCBI Taxonomy" id="2594795"/>
    <lineage>
        <taxon>Bacteria</taxon>
        <taxon>Pseudomonadati</taxon>
        <taxon>Pseudomonadota</taxon>
        <taxon>Betaproteobacteria</taxon>
        <taxon>Neisseriales</taxon>
        <taxon>Chitinibacteraceae</taxon>
        <taxon>Chitinimonas</taxon>
    </lineage>
</organism>
<keyword evidence="2 3" id="KW-0472">Membrane</keyword>
<evidence type="ECO:0000256" key="5">
    <source>
        <dbReference type="SAM" id="SignalP"/>
    </source>
</evidence>
<gene>
    <name evidence="7" type="ORF">FNU76_14985</name>
</gene>
<dbReference type="Pfam" id="PF14346">
    <property type="entry name" value="DUF4398"/>
    <property type="match status" value="1"/>
</dbReference>
<evidence type="ECO:0000256" key="3">
    <source>
        <dbReference type="PROSITE-ProRule" id="PRU00473"/>
    </source>
</evidence>
<dbReference type="PANTHER" id="PTHR30329:SF20">
    <property type="entry name" value="EXPORTED PROTEIN"/>
    <property type="match status" value="1"/>
</dbReference>
<dbReference type="PRINTS" id="PR01023">
    <property type="entry name" value="NAFLGMOTY"/>
</dbReference>
<dbReference type="Pfam" id="PF00691">
    <property type="entry name" value="OmpA"/>
    <property type="match status" value="1"/>
</dbReference>
<feature type="chain" id="PRO_5021717797" evidence="5">
    <location>
        <begin position="20"/>
        <end position="290"/>
    </location>
</feature>
<dbReference type="CDD" id="cd07185">
    <property type="entry name" value="OmpA_C-like"/>
    <property type="match status" value="1"/>
</dbReference>
<dbReference type="Gene3D" id="3.30.1330.60">
    <property type="entry name" value="OmpA-like domain"/>
    <property type="match status" value="1"/>
</dbReference>
<dbReference type="EMBL" id="CP041730">
    <property type="protein sequence ID" value="QDQ27553.1"/>
    <property type="molecule type" value="Genomic_DNA"/>
</dbReference>
<dbReference type="Proteomes" id="UP000317550">
    <property type="component" value="Chromosome"/>
</dbReference>
<dbReference type="PANTHER" id="PTHR30329">
    <property type="entry name" value="STATOR ELEMENT OF FLAGELLAR MOTOR COMPLEX"/>
    <property type="match status" value="1"/>
</dbReference>
<dbReference type="KEGG" id="cari:FNU76_14985"/>
<evidence type="ECO:0000256" key="4">
    <source>
        <dbReference type="SAM" id="Coils"/>
    </source>
</evidence>
<protein>
    <submittedName>
        <fullName evidence="7">OmpA family protein</fullName>
    </submittedName>
</protein>
<dbReference type="InterPro" id="IPR036737">
    <property type="entry name" value="OmpA-like_sf"/>
</dbReference>
<name>A0A516SHB1_9NEIS</name>
<keyword evidence="5" id="KW-0732">Signal</keyword>
<dbReference type="PRINTS" id="PR01021">
    <property type="entry name" value="OMPADOMAIN"/>
</dbReference>